<accession>A0ABN7AME8</accession>
<evidence type="ECO:0000256" key="1">
    <source>
        <dbReference type="SAM" id="MobiDB-lite"/>
    </source>
</evidence>
<evidence type="ECO:0000313" key="3">
    <source>
        <dbReference type="EMBL" id="BES93417.1"/>
    </source>
</evidence>
<evidence type="ECO:0000256" key="2">
    <source>
        <dbReference type="SAM" id="SignalP"/>
    </source>
</evidence>
<sequence>MSLQVTLLFCLIAHLVHSEPYVRYYGRIPARGVVTVNTGLGLNGGLVAAQTLGLGQTANNRLTVAYRPAGPTIGYATLGSVLFGGAAVRPSYQTSANIAQNNVRPSLQVSTQNANNGNSNGMEVQQGGWQQGAGAVSAQGQRPAGGMTGQNGATGGVAGQHGATGSIAWQNGATGGMAGQNGGTGGMAWQNGANGGVAGQNGATGGMAWQSGANGGVAGQNGGTGGMAWQSGANGGVAGQNGATGGMAGQHGATGSIAWQSGATGGMAGQNGGTGGMAWQNGANGGVAGQNGATGGIAWQSGANGGVAGQNGATGGMAWQSGANGGVAGHNGATGSIAGQFGASGQIGASSSNGASWAEAPRPHSDWQSEFSSSMTGQSAANPNFNSLPGQSGGGSSQGMGQNFNVQGSFAGSMQAGLNINHQNAGSSSGVGIGTNGQSNWASQRPSQGVSGQTHGMQGRPSSGNLQINANGQLTASKDSSISVNAHSTIGATSSSGNSLNQASWTDAPRPSPVAGHNWQGSVSASTTGSSTGQNVNGQARPTGSMQAGIDIGQATQQNAGTASQTQVLPAMPSPNLQINANGQLTASKDTGLSVDAHASIGASTSGQNHQTNDHQGESVQGQTQQHDHPADDWWGLGQIDDHPQPVYVGVA</sequence>
<feature type="compositionally biased region" description="Gly residues" evidence="1">
    <location>
        <begin position="146"/>
        <end position="159"/>
    </location>
</feature>
<dbReference type="Proteomes" id="UP001307889">
    <property type="component" value="Chromosome 4"/>
</dbReference>
<feature type="region of interest" description="Disordered" evidence="1">
    <location>
        <begin position="488"/>
        <end position="546"/>
    </location>
</feature>
<gene>
    <name evidence="3" type="ORF">NTJ_06226</name>
</gene>
<feature type="compositionally biased region" description="Gly residues" evidence="1">
    <location>
        <begin position="173"/>
        <end position="185"/>
    </location>
</feature>
<reference evidence="3 4" key="1">
    <citation type="submission" date="2023-09" db="EMBL/GenBank/DDBJ databases">
        <title>Nesidiocoris tenuis whole genome shotgun sequence.</title>
        <authorList>
            <person name="Shibata T."/>
            <person name="Shimoda M."/>
            <person name="Kobayashi T."/>
            <person name="Uehara T."/>
        </authorList>
    </citation>
    <scope>NUCLEOTIDE SEQUENCE [LARGE SCALE GENOMIC DNA]</scope>
    <source>
        <strain evidence="3 4">Japan</strain>
    </source>
</reference>
<feature type="compositionally biased region" description="Polar residues" evidence="1">
    <location>
        <begin position="436"/>
        <end position="469"/>
    </location>
</feature>
<keyword evidence="2" id="KW-0732">Signal</keyword>
<feature type="compositionally biased region" description="Low complexity" evidence="1">
    <location>
        <begin position="521"/>
        <end position="533"/>
    </location>
</feature>
<protein>
    <submittedName>
        <fullName evidence="3">Uncharacterized protein</fullName>
    </submittedName>
</protein>
<evidence type="ECO:0000313" key="4">
    <source>
        <dbReference type="Proteomes" id="UP001307889"/>
    </source>
</evidence>
<feature type="compositionally biased region" description="Polar residues" evidence="1">
    <location>
        <begin position="368"/>
        <end position="389"/>
    </location>
</feature>
<dbReference type="EMBL" id="AP028912">
    <property type="protein sequence ID" value="BES93417.1"/>
    <property type="molecule type" value="Genomic_DNA"/>
</dbReference>
<feature type="compositionally biased region" description="Gly residues" evidence="1">
    <location>
        <begin position="263"/>
        <end position="276"/>
    </location>
</feature>
<feature type="region of interest" description="Disordered" evidence="1">
    <location>
        <begin position="103"/>
        <end position="185"/>
    </location>
</feature>
<name>A0ABN7AME8_9HEMI</name>
<proteinExistence type="predicted"/>
<feature type="region of interest" description="Disordered" evidence="1">
    <location>
        <begin position="348"/>
        <end position="408"/>
    </location>
</feature>
<keyword evidence="4" id="KW-1185">Reference proteome</keyword>
<feature type="chain" id="PRO_5046180652" evidence="2">
    <location>
        <begin position="19"/>
        <end position="652"/>
    </location>
</feature>
<feature type="region of interest" description="Disordered" evidence="1">
    <location>
        <begin position="247"/>
        <end position="276"/>
    </location>
</feature>
<feature type="region of interest" description="Disordered" evidence="1">
    <location>
        <begin position="603"/>
        <end position="633"/>
    </location>
</feature>
<feature type="signal peptide" evidence="2">
    <location>
        <begin position="1"/>
        <end position="18"/>
    </location>
</feature>
<organism evidence="3 4">
    <name type="scientific">Nesidiocoris tenuis</name>
    <dbReference type="NCBI Taxonomy" id="355587"/>
    <lineage>
        <taxon>Eukaryota</taxon>
        <taxon>Metazoa</taxon>
        <taxon>Ecdysozoa</taxon>
        <taxon>Arthropoda</taxon>
        <taxon>Hexapoda</taxon>
        <taxon>Insecta</taxon>
        <taxon>Pterygota</taxon>
        <taxon>Neoptera</taxon>
        <taxon>Paraneoptera</taxon>
        <taxon>Hemiptera</taxon>
        <taxon>Heteroptera</taxon>
        <taxon>Panheteroptera</taxon>
        <taxon>Cimicomorpha</taxon>
        <taxon>Miridae</taxon>
        <taxon>Dicyphina</taxon>
        <taxon>Nesidiocoris</taxon>
    </lineage>
</organism>
<feature type="compositionally biased region" description="Polar residues" evidence="1">
    <location>
        <begin position="488"/>
        <end position="505"/>
    </location>
</feature>
<feature type="compositionally biased region" description="Polar residues" evidence="1">
    <location>
        <begin position="534"/>
        <end position="546"/>
    </location>
</feature>
<feature type="region of interest" description="Disordered" evidence="1">
    <location>
        <begin position="421"/>
        <end position="469"/>
    </location>
</feature>
<feature type="compositionally biased region" description="Polar residues" evidence="1">
    <location>
        <begin position="103"/>
        <end position="123"/>
    </location>
</feature>
<feature type="compositionally biased region" description="Low complexity" evidence="1">
    <location>
        <begin position="125"/>
        <end position="145"/>
    </location>
</feature>